<proteinExistence type="predicted"/>
<keyword evidence="2" id="KW-1185">Reference proteome</keyword>
<organism evidence="1 2">
    <name type="scientific">Smallanthus sonchifolius</name>
    <dbReference type="NCBI Taxonomy" id="185202"/>
    <lineage>
        <taxon>Eukaryota</taxon>
        <taxon>Viridiplantae</taxon>
        <taxon>Streptophyta</taxon>
        <taxon>Embryophyta</taxon>
        <taxon>Tracheophyta</taxon>
        <taxon>Spermatophyta</taxon>
        <taxon>Magnoliopsida</taxon>
        <taxon>eudicotyledons</taxon>
        <taxon>Gunneridae</taxon>
        <taxon>Pentapetalae</taxon>
        <taxon>asterids</taxon>
        <taxon>campanulids</taxon>
        <taxon>Asterales</taxon>
        <taxon>Asteraceae</taxon>
        <taxon>Asteroideae</taxon>
        <taxon>Heliantheae alliance</taxon>
        <taxon>Millerieae</taxon>
        <taxon>Smallanthus</taxon>
    </lineage>
</organism>
<name>A0ACB9FTE5_9ASTR</name>
<gene>
    <name evidence="1" type="ORF">L1987_48643</name>
</gene>
<evidence type="ECO:0000313" key="1">
    <source>
        <dbReference type="EMBL" id="KAI3774100.1"/>
    </source>
</evidence>
<accession>A0ACB9FTE5</accession>
<reference evidence="2" key="1">
    <citation type="journal article" date="2022" name="Mol. Ecol. Resour.">
        <title>The genomes of chicory, endive, great burdock and yacon provide insights into Asteraceae palaeo-polyploidization history and plant inulin production.</title>
        <authorList>
            <person name="Fan W."/>
            <person name="Wang S."/>
            <person name="Wang H."/>
            <person name="Wang A."/>
            <person name="Jiang F."/>
            <person name="Liu H."/>
            <person name="Zhao H."/>
            <person name="Xu D."/>
            <person name="Zhang Y."/>
        </authorList>
    </citation>
    <scope>NUCLEOTIDE SEQUENCE [LARGE SCALE GENOMIC DNA]</scope>
    <source>
        <strain evidence="2">cv. Yunnan</strain>
    </source>
</reference>
<protein>
    <submittedName>
        <fullName evidence="1">Uncharacterized protein</fullName>
    </submittedName>
</protein>
<sequence>MFGWRKASKCKKLMKKLRCRLNLLKNKRCCIVRQLRNDVAQLIKHGHHQTAFNRVDQIYKDECVIAVYDLLAHFCEFLSLQLSYIRRIKDCPNDINEAISSLIFASARCGELPELLRIRKLFSQRYGELFEARALDLLPGNLVNFQIREYLSMNKVPNQVKSKLVEEITTTVLQTGPLALEFTSEQGQRQATNGTGNDQIANADFSPSQSNFDHPAPYHQDRLITYHVEAESSSEIIYHDDIEEFQSPLKDGENEKDQRVFMFTSTAGAGNHKIINLLISIIEKLADSMKVKRQSRKRSGVYIQQTMLSPGDQNGIFVKPIGEPARAMSMPCNRRKKCVDEDGVMRCYSLPVERSSPHVHPKLPDYDELAATFMALKKEKVSKPGDI</sequence>
<dbReference type="Proteomes" id="UP001056120">
    <property type="component" value="Linkage Group LG16"/>
</dbReference>
<comment type="caution">
    <text evidence="1">The sequence shown here is derived from an EMBL/GenBank/DDBJ whole genome shotgun (WGS) entry which is preliminary data.</text>
</comment>
<dbReference type="EMBL" id="CM042033">
    <property type="protein sequence ID" value="KAI3774100.1"/>
    <property type="molecule type" value="Genomic_DNA"/>
</dbReference>
<reference evidence="1 2" key="2">
    <citation type="journal article" date="2022" name="Mol. Ecol. Resour.">
        <title>The genomes of chicory, endive, great burdock and yacon provide insights into Asteraceae paleo-polyploidization history and plant inulin production.</title>
        <authorList>
            <person name="Fan W."/>
            <person name="Wang S."/>
            <person name="Wang H."/>
            <person name="Wang A."/>
            <person name="Jiang F."/>
            <person name="Liu H."/>
            <person name="Zhao H."/>
            <person name="Xu D."/>
            <person name="Zhang Y."/>
        </authorList>
    </citation>
    <scope>NUCLEOTIDE SEQUENCE [LARGE SCALE GENOMIC DNA]</scope>
    <source>
        <strain evidence="2">cv. Yunnan</strain>
        <tissue evidence="1">Leaves</tissue>
    </source>
</reference>
<evidence type="ECO:0000313" key="2">
    <source>
        <dbReference type="Proteomes" id="UP001056120"/>
    </source>
</evidence>